<gene>
    <name evidence="3" type="ORF">SAMN06295970_109126</name>
</gene>
<feature type="domain" description="4'-phosphopantetheinyl transferase" evidence="2">
    <location>
        <begin position="108"/>
        <end position="174"/>
    </location>
</feature>
<dbReference type="Pfam" id="PF01648">
    <property type="entry name" value="ACPS"/>
    <property type="match status" value="1"/>
</dbReference>
<keyword evidence="1 3" id="KW-0808">Transferase</keyword>
<evidence type="ECO:0000259" key="2">
    <source>
        <dbReference type="Pfam" id="PF01648"/>
    </source>
</evidence>
<evidence type="ECO:0000256" key="1">
    <source>
        <dbReference type="ARBA" id="ARBA00022679"/>
    </source>
</evidence>
<comment type="caution">
    <text evidence="3">The sequence shown here is derived from an EMBL/GenBank/DDBJ whole genome shotgun (WGS) entry which is preliminary data.</text>
</comment>
<keyword evidence="4" id="KW-1185">Reference proteome</keyword>
<protein>
    <submittedName>
        <fullName evidence="3">4'-phosphopantetheinyl transferase</fullName>
    </submittedName>
</protein>
<name>A0ABY1Q961_9BURK</name>
<sequence length="203" mass="21075">MAGLVTPVWADRAGRLLPVLPVPHGAPAVLMVATPVTTLRDQARALVRAALRAFLATLAGCPAEALNLHAEPGEAPRVDHLSPDGQPIHLSISHEAGLSLAAVCVGGRVGVDLMRAADAAMPDRQAIAQDYLGPVAAASLAALRGGDGQAAFARAWTRHEAALKCLGLRLQEWTPELERALEQCRVSELALPAGYVGAVAVCD</sequence>
<proteinExistence type="predicted"/>
<dbReference type="Gene3D" id="3.90.470.20">
    <property type="entry name" value="4'-phosphopantetheinyl transferase domain"/>
    <property type="match status" value="1"/>
</dbReference>
<dbReference type="SUPFAM" id="SSF56214">
    <property type="entry name" value="4'-phosphopantetheinyl transferase"/>
    <property type="match status" value="2"/>
</dbReference>
<reference evidence="3 4" key="1">
    <citation type="submission" date="2017-05" db="EMBL/GenBank/DDBJ databases">
        <authorList>
            <person name="Varghese N."/>
            <person name="Submissions S."/>
        </authorList>
    </citation>
    <scope>NUCLEOTIDE SEQUENCE [LARGE SCALE GENOMIC DNA]</scope>
    <source>
        <strain evidence="3 4">DSM 26001</strain>
    </source>
</reference>
<dbReference type="InterPro" id="IPR037143">
    <property type="entry name" value="4-PPantetheinyl_Trfase_dom_sf"/>
</dbReference>
<accession>A0ABY1Q961</accession>
<evidence type="ECO:0000313" key="4">
    <source>
        <dbReference type="Proteomes" id="UP001158049"/>
    </source>
</evidence>
<dbReference type="InterPro" id="IPR008278">
    <property type="entry name" value="4-PPantetheinyl_Trfase_dom"/>
</dbReference>
<evidence type="ECO:0000313" key="3">
    <source>
        <dbReference type="EMBL" id="SMP63714.1"/>
    </source>
</evidence>
<dbReference type="Proteomes" id="UP001158049">
    <property type="component" value="Unassembled WGS sequence"/>
</dbReference>
<organism evidence="3 4">
    <name type="scientific">Noviherbaspirillum suwonense</name>
    <dbReference type="NCBI Taxonomy" id="1224511"/>
    <lineage>
        <taxon>Bacteria</taxon>
        <taxon>Pseudomonadati</taxon>
        <taxon>Pseudomonadota</taxon>
        <taxon>Betaproteobacteria</taxon>
        <taxon>Burkholderiales</taxon>
        <taxon>Oxalobacteraceae</taxon>
        <taxon>Noviherbaspirillum</taxon>
    </lineage>
</organism>
<dbReference type="EMBL" id="FXUL01000009">
    <property type="protein sequence ID" value="SMP63714.1"/>
    <property type="molecule type" value="Genomic_DNA"/>
</dbReference>
<dbReference type="GO" id="GO:0016740">
    <property type="term" value="F:transferase activity"/>
    <property type="evidence" value="ECO:0007669"/>
    <property type="project" value="UniProtKB-KW"/>
</dbReference>